<reference evidence="1" key="1">
    <citation type="journal article" date="2014" name="Int. J. Syst. Evol. Microbiol.">
        <title>Complete genome sequence of Corynebacterium casei LMG S-19264T (=DSM 44701T), isolated from a smear-ripened cheese.</title>
        <authorList>
            <consortium name="US DOE Joint Genome Institute (JGI-PGF)"/>
            <person name="Walter F."/>
            <person name="Albersmeier A."/>
            <person name="Kalinowski J."/>
            <person name="Ruckert C."/>
        </authorList>
    </citation>
    <scope>NUCLEOTIDE SEQUENCE</scope>
    <source>
        <strain evidence="1">CCM 8711</strain>
    </source>
</reference>
<dbReference type="AlphaFoldDB" id="A0A917N0F4"/>
<keyword evidence="2" id="KW-1185">Reference proteome</keyword>
<evidence type="ECO:0000313" key="2">
    <source>
        <dbReference type="Proteomes" id="UP000662074"/>
    </source>
</evidence>
<organism evidence="1 2">
    <name type="scientific">Mucilaginibacter galii</name>
    <dbReference type="NCBI Taxonomy" id="2005073"/>
    <lineage>
        <taxon>Bacteria</taxon>
        <taxon>Pseudomonadati</taxon>
        <taxon>Bacteroidota</taxon>
        <taxon>Sphingobacteriia</taxon>
        <taxon>Sphingobacteriales</taxon>
        <taxon>Sphingobacteriaceae</taxon>
        <taxon>Mucilaginibacter</taxon>
    </lineage>
</organism>
<sequence length="136" mass="15928">MYQKDFLLNEAERLARLIAKLLGLKSQAGHEEEAEQLYTHALVDEFGLTREELLSSTPESFKQWLEYKNFNAAKLNALAQMINHDQEPLTADTETLTQLQKVLVIYDMLEQQHHQQSFDNLSKRNFIQQYIQKHHG</sequence>
<dbReference type="RefSeq" id="WP_188414316.1">
    <property type="nucleotide sequence ID" value="NZ_BMDO01000001.1"/>
</dbReference>
<protein>
    <submittedName>
        <fullName evidence="1">Uncharacterized protein</fullName>
    </submittedName>
</protein>
<dbReference type="Proteomes" id="UP000662074">
    <property type="component" value="Unassembled WGS sequence"/>
</dbReference>
<dbReference type="EMBL" id="BMDO01000001">
    <property type="protein sequence ID" value="GGI49775.1"/>
    <property type="molecule type" value="Genomic_DNA"/>
</dbReference>
<accession>A0A917N0F4</accession>
<reference evidence="1" key="2">
    <citation type="submission" date="2020-09" db="EMBL/GenBank/DDBJ databases">
        <authorList>
            <person name="Sun Q."/>
            <person name="Sedlacek I."/>
        </authorList>
    </citation>
    <scope>NUCLEOTIDE SEQUENCE</scope>
    <source>
        <strain evidence="1">CCM 8711</strain>
    </source>
</reference>
<gene>
    <name evidence="1" type="ORF">GCM10011425_09870</name>
</gene>
<comment type="caution">
    <text evidence="1">The sequence shown here is derived from an EMBL/GenBank/DDBJ whole genome shotgun (WGS) entry which is preliminary data.</text>
</comment>
<evidence type="ECO:0000313" key="1">
    <source>
        <dbReference type="EMBL" id="GGI49775.1"/>
    </source>
</evidence>
<proteinExistence type="predicted"/>
<name>A0A917N0F4_9SPHI</name>